<sequence>MTEKDNYIKASKISVIGIEYLGLERPRFTRGAEFDTAVRRGPRGPNTFGADEDEEDEEPTADGDIEVISSPAINILRAMSCDELEQESYGDFSFTFDVGSEDDDDEEVEEWDE</sequence>
<dbReference type="EMBL" id="BCLY01000017">
    <property type="protein sequence ID" value="GAQ12301.1"/>
    <property type="molecule type" value="Genomic_DNA"/>
</dbReference>
<dbReference type="AlphaFoldDB" id="A0AAN4PT63"/>
<proteinExistence type="predicted"/>
<evidence type="ECO:0000256" key="1">
    <source>
        <dbReference type="SAM" id="MobiDB-lite"/>
    </source>
</evidence>
<evidence type="ECO:0000313" key="2">
    <source>
        <dbReference type="EMBL" id="GAQ12301.1"/>
    </source>
</evidence>
<name>A0AAN4PT63_ASPLE</name>
<feature type="region of interest" description="Disordered" evidence="1">
    <location>
        <begin position="34"/>
        <end position="65"/>
    </location>
</feature>
<organism evidence="2 3">
    <name type="scientific">Aspergillus lentulus</name>
    <dbReference type="NCBI Taxonomy" id="293939"/>
    <lineage>
        <taxon>Eukaryota</taxon>
        <taxon>Fungi</taxon>
        <taxon>Dikarya</taxon>
        <taxon>Ascomycota</taxon>
        <taxon>Pezizomycotina</taxon>
        <taxon>Eurotiomycetes</taxon>
        <taxon>Eurotiomycetidae</taxon>
        <taxon>Eurotiales</taxon>
        <taxon>Aspergillaceae</taxon>
        <taxon>Aspergillus</taxon>
        <taxon>Aspergillus subgen. Fumigati</taxon>
    </lineage>
</organism>
<dbReference type="Proteomes" id="UP000051487">
    <property type="component" value="Unassembled WGS sequence"/>
</dbReference>
<feature type="compositionally biased region" description="Acidic residues" evidence="1">
    <location>
        <begin position="50"/>
        <end position="65"/>
    </location>
</feature>
<comment type="caution">
    <text evidence="2">The sequence shown here is derived from an EMBL/GenBank/DDBJ whole genome shotgun (WGS) entry which is preliminary data.</text>
</comment>
<gene>
    <name evidence="2" type="ORF">ALT_9622</name>
</gene>
<reference evidence="2 3" key="1">
    <citation type="submission" date="2015-11" db="EMBL/GenBank/DDBJ databases">
        <title>Aspergillus lentulus strain IFM 54703T.</title>
        <authorList>
            <person name="Kusuya Y."/>
            <person name="Sakai K."/>
            <person name="Kamei K."/>
            <person name="Takahashi H."/>
            <person name="Yaguchi T."/>
        </authorList>
    </citation>
    <scope>NUCLEOTIDE SEQUENCE [LARGE SCALE GENOMIC DNA]</scope>
    <source>
        <strain evidence="2 3">IFM 54703</strain>
    </source>
</reference>
<accession>A0AAN4PT63</accession>
<evidence type="ECO:0000313" key="3">
    <source>
        <dbReference type="Proteomes" id="UP000051487"/>
    </source>
</evidence>
<protein>
    <submittedName>
        <fullName evidence="2">Uncharacterized protein</fullName>
    </submittedName>
</protein>